<feature type="signal peptide" evidence="1">
    <location>
        <begin position="1"/>
        <end position="18"/>
    </location>
</feature>
<evidence type="ECO:0000313" key="2">
    <source>
        <dbReference type="Proteomes" id="UP000887575"/>
    </source>
</evidence>
<dbReference type="WBParaSite" id="MBELARI_LOCUS10025">
    <property type="protein sequence ID" value="MBELARI_LOCUS10025"/>
    <property type="gene ID" value="MBELARI_LOCUS10025"/>
</dbReference>
<proteinExistence type="predicted"/>
<protein>
    <submittedName>
        <fullName evidence="3">Uncharacterized protein</fullName>
    </submittedName>
</protein>
<evidence type="ECO:0000313" key="3">
    <source>
        <dbReference type="WBParaSite" id="MBELARI_LOCUS10025"/>
    </source>
</evidence>
<feature type="chain" id="PRO_5041942709" evidence="1">
    <location>
        <begin position="19"/>
        <end position="517"/>
    </location>
</feature>
<reference evidence="3" key="1">
    <citation type="submission" date="2024-02" db="UniProtKB">
        <authorList>
            <consortium name="WormBaseParasite"/>
        </authorList>
    </citation>
    <scope>IDENTIFICATION</scope>
</reference>
<keyword evidence="1" id="KW-0732">Signal</keyword>
<sequence>MFLFQVLSFLTALLSCETLRLCQQGETENCLLDVPRLEIRQLDALQRKHLINAFRGEKMQHKRKEWERILEGDLAHDLIRRLDDRLSIEGFFTPYWDSRIDRRLAKPEDSTLFHDDFLPRQLSRKERATKQNERRKDSHPLADIRKTKNSQLFFVLHEVAKAKRYINESCASLCAIKNDWLFCDRQIDRCVATISLGTMDALEELIHEADQILNAVTTIEPGKAERRRTFRNLFIKPLDDELIGVQKESPELEIALSLPTEIPHKAVYSIHEQGSKVEEMIDVIAFKPMMSTTEPKVDMDEADDVPVTLREESSTPYFQDVPISKIPIATRLPQKGSPLLTGEYLPRKAILFDAPAPFPTVYFTVTVVEGEYRKRNRRQRFASGVTAFTTGANMPSGYTHTFEGKSLNGTTMLRALDPHVAGILTEFNVTVVDSRGFPCQQMCKHEAKNSYRPCPTDVIRLSTFAQYADDIPIYQNSLEASQAAWLGQGYFRRRKADYLVYKCRSEKRMRKREKQSP</sequence>
<keyword evidence="2" id="KW-1185">Reference proteome</keyword>
<organism evidence="2 3">
    <name type="scientific">Mesorhabditis belari</name>
    <dbReference type="NCBI Taxonomy" id="2138241"/>
    <lineage>
        <taxon>Eukaryota</taxon>
        <taxon>Metazoa</taxon>
        <taxon>Ecdysozoa</taxon>
        <taxon>Nematoda</taxon>
        <taxon>Chromadorea</taxon>
        <taxon>Rhabditida</taxon>
        <taxon>Rhabditina</taxon>
        <taxon>Rhabditomorpha</taxon>
        <taxon>Rhabditoidea</taxon>
        <taxon>Rhabditidae</taxon>
        <taxon>Mesorhabditinae</taxon>
        <taxon>Mesorhabditis</taxon>
    </lineage>
</organism>
<accession>A0AAF3J1B6</accession>
<dbReference type="AlphaFoldDB" id="A0AAF3J1B6"/>
<dbReference type="Proteomes" id="UP000887575">
    <property type="component" value="Unassembled WGS sequence"/>
</dbReference>
<name>A0AAF3J1B6_9BILA</name>
<evidence type="ECO:0000256" key="1">
    <source>
        <dbReference type="SAM" id="SignalP"/>
    </source>
</evidence>